<evidence type="ECO:0000313" key="3">
    <source>
        <dbReference type="Proteomes" id="UP000183200"/>
    </source>
</evidence>
<dbReference type="CDD" id="cd07067">
    <property type="entry name" value="HP_PGM_like"/>
    <property type="match status" value="1"/>
</dbReference>
<feature type="signal peptide" evidence="1">
    <location>
        <begin position="1"/>
        <end position="19"/>
    </location>
</feature>
<evidence type="ECO:0000313" key="2">
    <source>
        <dbReference type="EMBL" id="SDN76646.1"/>
    </source>
</evidence>
<dbReference type="RefSeq" id="WP_074611411.1">
    <property type="nucleotide sequence ID" value="NZ_FNGY01000009.1"/>
</dbReference>
<keyword evidence="1" id="KW-0732">Signal</keyword>
<dbReference type="OrthoDB" id="3296006at2"/>
<dbReference type="EMBL" id="FNGY01000009">
    <property type="protein sequence ID" value="SDN76646.1"/>
    <property type="molecule type" value="Genomic_DNA"/>
</dbReference>
<protein>
    <submittedName>
        <fullName evidence="2">Histidine phosphatase superfamily (Branch 1)</fullName>
    </submittedName>
</protein>
<dbReference type="Proteomes" id="UP000183200">
    <property type="component" value="Unassembled WGS sequence"/>
</dbReference>
<gene>
    <name evidence="2" type="ORF">SAMN05421820_109171</name>
</gene>
<dbReference type="SUPFAM" id="SSF53254">
    <property type="entry name" value="Phosphoglycerate mutase-like"/>
    <property type="match status" value="1"/>
</dbReference>
<name>A0A1H0E2S1_9SPHI</name>
<feature type="chain" id="PRO_5010245331" evidence="1">
    <location>
        <begin position="20"/>
        <end position="168"/>
    </location>
</feature>
<accession>A0A1H0E2S1</accession>
<dbReference type="InterPro" id="IPR029033">
    <property type="entry name" value="His_PPase_superfam"/>
</dbReference>
<keyword evidence="3" id="KW-1185">Reference proteome</keyword>
<evidence type="ECO:0000256" key="1">
    <source>
        <dbReference type="SAM" id="SignalP"/>
    </source>
</evidence>
<dbReference type="Gene3D" id="3.40.50.1240">
    <property type="entry name" value="Phosphoglycerate mutase-like"/>
    <property type="match status" value="1"/>
</dbReference>
<sequence>MKRILFIFLILITIQSVQAQETTRIWIVRHGEKDLTDPKEKDPELSAEGKERAEVLVKYLKGKKIDALFSTDYKRTRGTLTPLATQRNLDLKFYNSKENTALVDTILNNYKGQNVVICSHSNRILGIIAAFGAVSPIKEITEQEYSHLFLLEIKGGHAKLKHKHYGKL</sequence>
<dbReference type="AlphaFoldDB" id="A0A1H0E2S1"/>
<organism evidence="2 3">
    <name type="scientific">Pedobacter steynii</name>
    <dbReference type="NCBI Taxonomy" id="430522"/>
    <lineage>
        <taxon>Bacteria</taxon>
        <taxon>Pseudomonadati</taxon>
        <taxon>Bacteroidota</taxon>
        <taxon>Sphingobacteriia</taxon>
        <taxon>Sphingobacteriales</taxon>
        <taxon>Sphingobacteriaceae</taxon>
        <taxon>Pedobacter</taxon>
    </lineage>
</organism>
<dbReference type="InterPro" id="IPR013078">
    <property type="entry name" value="His_Pase_superF_clade-1"/>
</dbReference>
<proteinExistence type="predicted"/>
<dbReference type="Pfam" id="PF00300">
    <property type="entry name" value="His_Phos_1"/>
    <property type="match status" value="1"/>
</dbReference>
<reference evidence="3" key="1">
    <citation type="submission" date="2016-10" db="EMBL/GenBank/DDBJ databases">
        <authorList>
            <person name="Varghese N."/>
            <person name="Submissions S."/>
        </authorList>
    </citation>
    <scope>NUCLEOTIDE SEQUENCE [LARGE SCALE GENOMIC DNA]</scope>
    <source>
        <strain evidence="3">DSM 19110</strain>
    </source>
</reference>